<name>A0A9W6BSF1_9CHLO</name>
<feature type="compositionally biased region" description="Low complexity" evidence="1">
    <location>
        <begin position="135"/>
        <end position="154"/>
    </location>
</feature>
<feature type="region of interest" description="Disordered" evidence="1">
    <location>
        <begin position="17"/>
        <end position="46"/>
    </location>
</feature>
<evidence type="ECO:0000256" key="1">
    <source>
        <dbReference type="SAM" id="MobiDB-lite"/>
    </source>
</evidence>
<feature type="region of interest" description="Disordered" evidence="1">
    <location>
        <begin position="129"/>
        <end position="198"/>
    </location>
</feature>
<dbReference type="OrthoDB" id="533634at2759"/>
<protein>
    <submittedName>
        <fullName evidence="3">Uncharacterized protein</fullName>
    </submittedName>
</protein>
<keyword evidence="2" id="KW-0472">Membrane</keyword>
<feature type="transmembrane region" description="Helical" evidence="2">
    <location>
        <begin position="397"/>
        <end position="422"/>
    </location>
</feature>
<evidence type="ECO:0000256" key="2">
    <source>
        <dbReference type="SAM" id="Phobius"/>
    </source>
</evidence>
<evidence type="ECO:0000313" key="4">
    <source>
        <dbReference type="Proteomes" id="UP001165080"/>
    </source>
</evidence>
<dbReference type="Proteomes" id="UP001165080">
    <property type="component" value="Unassembled WGS sequence"/>
</dbReference>
<gene>
    <name evidence="3" type="primary">PLEST004190</name>
    <name evidence="3" type="ORF">PLESTB_001132100</name>
</gene>
<reference evidence="3 4" key="1">
    <citation type="journal article" date="2023" name="Commun. Biol.">
        <title>Reorganization of the ancestral sex-determining regions during the evolution of trioecy in Pleodorina starrii.</title>
        <authorList>
            <person name="Takahashi K."/>
            <person name="Suzuki S."/>
            <person name="Kawai-Toyooka H."/>
            <person name="Yamamoto K."/>
            <person name="Hamaji T."/>
            <person name="Ootsuki R."/>
            <person name="Yamaguchi H."/>
            <person name="Kawachi M."/>
            <person name="Higashiyama T."/>
            <person name="Nozaki H."/>
        </authorList>
    </citation>
    <scope>NUCLEOTIDE SEQUENCE [LARGE SCALE GENOMIC DNA]</scope>
    <source>
        <strain evidence="3 4">NIES-4479</strain>
    </source>
</reference>
<keyword evidence="2" id="KW-0812">Transmembrane</keyword>
<comment type="caution">
    <text evidence="3">The sequence shown here is derived from an EMBL/GenBank/DDBJ whole genome shotgun (WGS) entry which is preliminary data.</text>
</comment>
<feature type="transmembrane region" description="Helical" evidence="2">
    <location>
        <begin position="53"/>
        <end position="71"/>
    </location>
</feature>
<dbReference type="EMBL" id="BRXU01000016">
    <property type="protein sequence ID" value="GLC56661.1"/>
    <property type="molecule type" value="Genomic_DNA"/>
</dbReference>
<organism evidence="3 4">
    <name type="scientific">Pleodorina starrii</name>
    <dbReference type="NCBI Taxonomy" id="330485"/>
    <lineage>
        <taxon>Eukaryota</taxon>
        <taxon>Viridiplantae</taxon>
        <taxon>Chlorophyta</taxon>
        <taxon>core chlorophytes</taxon>
        <taxon>Chlorophyceae</taxon>
        <taxon>CS clade</taxon>
        <taxon>Chlamydomonadales</taxon>
        <taxon>Volvocaceae</taxon>
        <taxon>Pleodorina</taxon>
    </lineage>
</organism>
<evidence type="ECO:0000313" key="3">
    <source>
        <dbReference type="EMBL" id="GLC56661.1"/>
    </source>
</evidence>
<feature type="region of interest" description="Disordered" evidence="1">
    <location>
        <begin position="438"/>
        <end position="475"/>
    </location>
</feature>
<keyword evidence="4" id="KW-1185">Reference proteome</keyword>
<sequence length="475" mass="51722">MRQRPIDVNQATLFVDTQPRPVNRGGTPGRSQIKSQDPRWPHGGGEQLTERRAWSLLAAALVLLLGGAYLVRGNHYAHLHRQIQDAYAQYMQDWEREVRAAFAATSWELHVQGRDQPLPLKLRSMPAKRALAPKPTAASSTSTSTSTATSPATSGEGILDDDSQDAPSDGSEATGTEEREREQQGQPRRRRRAAARPTPLLEFRLEGLMEALHPAHVPPADRHTAGHSRLWRPVVPELRRPVAMWLRANDTRTGAVSVVELGAVAFVRETTVPAGGQGRCVHEESGVWQQDGTCSVHEYLWGLCVKVSRGGGAGGSAAAAFVADNSTGGGPGCGPEWRWQLGQWRRLDERRHSVHGRMYLPNSARNSTIVTVRHARDPDILESDLVRRLAPNVEQQILMHAVGLAMCFLGLVLLLSVGAFAAPALARRAAATWGALRGRRPKRPRRGREDGDCFGLGGSAAGTDAGARTRRNDAP</sequence>
<proteinExistence type="predicted"/>
<accession>A0A9W6BSF1</accession>
<keyword evidence="2" id="KW-1133">Transmembrane helix</keyword>
<dbReference type="AlphaFoldDB" id="A0A9W6BSF1"/>